<dbReference type="EMBL" id="UHFP01000001">
    <property type="protein sequence ID" value="SUN68097.1"/>
    <property type="molecule type" value="Genomic_DNA"/>
</dbReference>
<gene>
    <name evidence="2" type="ORF">NCTC13760_00779</name>
</gene>
<dbReference type="SUPFAM" id="SSF57997">
    <property type="entry name" value="Tropomyosin"/>
    <property type="match status" value="1"/>
</dbReference>
<dbReference type="RefSeq" id="WP_006532416.1">
    <property type="nucleotide sequence ID" value="NZ_CABKNK020000002.1"/>
</dbReference>
<dbReference type="InterPro" id="IPR008979">
    <property type="entry name" value="Galactose-bd-like_sf"/>
</dbReference>
<dbReference type="PANTHER" id="PTHR43049:SF1">
    <property type="entry name" value="EARLY ENDOSOME ANTIGEN"/>
    <property type="match status" value="1"/>
</dbReference>
<dbReference type="SUPFAM" id="SSF49785">
    <property type="entry name" value="Galactose-binding domain-like"/>
    <property type="match status" value="1"/>
</dbReference>
<reference evidence="2 3" key="1">
    <citation type="submission" date="2018-06" db="EMBL/GenBank/DDBJ databases">
        <authorList>
            <consortium name="Pathogen Informatics"/>
            <person name="Doyle S."/>
        </authorList>
    </citation>
    <scope>NUCLEOTIDE SEQUENCE [LARGE SCALE GENOMIC DNA]</scope>
    <source>
        <strain evidence="2 3">NCTC13760</strain>
    </source>
</reference>
<organism evidence="2 3">
    <name type="scientific">Streptococcus infantarius</name>
    <dbReference type="NCBI Taxonomy" id="102684"/>
    <lineage>
        <taxon>Bacteria</taxon>
        <taxon>Bacillati</taxon>
        <taxon>Bacillota</taxon>
        <taxon>Bacilli</taxon>
        <taxon>Lactobacillales</taxon>
        <taxon>Streptococcaceae</taxon>
        <taxon>Streptococcus</taxon>
    </lineage>
</organism>
<feature type="coiled-coil region" evidence="1">
    <location>
        <begin position="550"/>
        <end position="613"/>
    </location>
</feature>
<dbReference type="GeneID" id="69902079"/>
<proteinExistence type="predicted"/>
<name>A0A380KMZ8_9STRE</name>
<sequence length="1565" mass="170820">MNNVRIAIRDSTDSHNVAFFDNVAGIKYKKAEIQRFLAGSASILTLKYNSKDIDSIRSGCKLAFRYKARDYWLNIMKFEKQGFEVEITACSLHLEMNNEERGAHKPDKAMSFAEYLAYYDPEHSVTLGINQVSDKKIKLEWTGTDTILARLFSIANSFDAELEFVTELNDDYSLKRHVLNVYKKGNLGSNKTSSPVRVGKELKVINYSDSIEDLRTAVRATGKDGLTIDGLNKKIYDDNKELLYYSSGMTVYAPQSRDRFPSVGKGSNDNWIVKDLGETQYETKEALWGYMYGEIQKICLPKIEYKVTGAIDSDVGDTQTLIDDVHYEPPLYLKARVSELTDDILQGKVIDSTFINFERQYSQIADSLLKQVEALAEDAAPYIVRLSTDNGYSFKNGQGSSTITAKLEKYSKIVNADWKWLINNSIVSEISSVTINASQVTGTLNVVAVASVDGNEVAREYITFTNSDDGVGIKSIKRYYTTNDQSEGVTTGGQNWSTKPTTVTADKNYMWSYDVITYTNDTSLVTEPAVIGARGNDGLDADTTGITEALDKAKQELTALSANIEKVRDDSLAAVNEAKQQLATVANDLSTAKQDLQAQASQLQAQANAQSELTKRVSTVEETANGTKSTVSELSKTVDSNTKNITSVTARTKTVEDDLLNTKTTLSQVKTTAENTSKKTATLETGLDGVKADLATTTVTADTTKTNLANYQASNDKAIANLQSNLQTANGNISSLQTKVEAVPGQITSAVSSVEGKIPTEIGSSNLLRNTAVNAENLKLFGKTDTTVSVVEKDGHQVYKLVVFGSSNAGAFFTSNDDYYNIIKDRNYTFSFWVLTNKDKDYNMNSLGHIQVFNSNSDKVGDDIFHQHTQPVYSTNVIKANTWTKVWCTFKATSNSFFRPFFWYLTAGDEIYIYDMMLNEGKVPLSYTPAPEDTASQINSLSSQIQQTADGMTLLATKTELNSAKTELQSGITTATSKADNAQATANSNAQRISTHTTQISALNTGLQAKVSQSDFDSLSGRVTTAENNITAKANELSSKITSVEGKIPTSIGGTNLVRGTANFSSGWTWNTKVATVTDIIDDFNVYHSTSTGTNTASNNYDIQFDNALTVLPGTEYTLSFWAKGSGTIYSHFFPSCVAHGVNSDGKTTTAADGSISHTLKSDWERYWVTWKTLPTVSGLKSLIPCRQPAVFKSEVWLYGVKLERGSVPTDWSPAPEDYDSKLAAAQSEIKQTTDAITASVSSVQTAASNAQATANTAVSKADAAQSGLNALNETTVKTASLNLDNNGFVTKVGKTVNGNTFATMIAQNESDVQIIAKKMKVSGDMIVNGAITAEKLNVSNLSAVNSNLGKIEGGSLLLQENKAASSSIDSWGTFNRPAHKQGLYMDNHGLASSGAIQRKNGGETTPTDMPLAVLQSGELRFLVVDYNDNLENVLHYGLSDPDFGAIRFEIDSELKRRLTMTSSGYLNFQATNYTNWTSTGVSGCEYMIQGRLVLVNYDVTFNSAGTHTIGGIPQEFTKKSLMMTAKAWTITPRDKNIQLNSDGTLHILDAEANVNYRGTLVFSY</sequence>
<evidence type="ECO:0000256" key="1">
    <source>
        <dbReference type="SAM" id="Coils"/>
    </source>
</evidence>
<accession>A0A380KMZ8</accession>
<evidence type="ECO:0000313" key="3">
    <source>
        <dbReference type="Proteomes" id="UP000255352"/>
    </source>
</evidence>
<dbReference type="Proteomes" id="UP000255352">
    <property type="component" value="Unassembled WGS sequence"/>
</dbReference>
<evidence type="ECO:0000313" key="2">
    <source>
        <dbReference type="EMBL" id="SUN68097.1"/>
    </source>
</evidence>
<keyword evidence="1" id="KW-0175">Coiled coil</keyword>
<dbReference type="Gene3D" id="2.60.120.260">
    <property type="entry name" value="Galactose-binding domain-like"/>
    <property type="match status" value="2"/>
</dbReference>
<protein>
    <submittedName>
        <fullName evidence="2">Phage protein</fullName>
    </submittedName>
</protein>
<dbReference type="PANTHER" id="PTHR43049">
    <property type="entry name" value="EARLY ENDOSOME ANTIGEN"/>
    <property type="match status" value="1"/>
</dbReference>